<evidence type="ECO:0000256" key="11">
    <source>
        <dbReference type="PIRSR" id="PIRSR611778-50"/>
    </source>
</evidence>
<dbReference type="Pfam" id="PF01979">
    <property type="entry name" value="Amidohydro_1"/>
    <property type="match status" value="1"/>
</dbReference>
<dbReference type="GO" id="GO:0055086">
    <property type="term" value="P:nucleobase-containing small molecule metabolic process"/>
    <property type="evidence" value="ECO:0007669"/>
    <property type="project" value="UniProtKB-ARBA"/>
</dbReference>
<evidence type="ECO:0000256" key="8">
    <source>
        <dbReference type="ARBA" id="ARBA00039113"/>
    </source>
</evidence>
<dbReference type="FunFam" id="3.20.20.140:FF:000001">
    <property type="entry name" value="Dihydropyrimidinase like 3"/>
    <property type="match status" value="1"/>
</dbReference>
<keyword evidence="5" id="KW-0378">Hydrolase</keyword>
<evidence type="ECO:0000256" key="6">
    <source>
        <dbReference type="ARBA" id="ARBA00022833"/>
    </source>
</evidence>
<reference evidence="14" key="1">
    <citation type="submission" date="2016-10" db="EMBL/GenBank/DDBJ databases">
        <authorList>
            <person name="Varghese N."/>
            <person name="Submissions S."/>
        </authorList>
    </citation>
    <scope>NUCLEOTIDE SEQUENCE [LARGE SCALE GENOMIC DNA]</scope>
    <source>
        <strain evidence="14">DUS833</strain>
    </source>
</reference>
<gene>
    <name evidence="13" type="ORF">SAMN05445850_7727</name>
</gene>
<evidence type="ECO:0000313" key="13">
    <source>
        <dbReference type="EMBL" id="SDR61396.1"/>
    </source>
</evidence>
<organism evidence="13 14">
    <name type="scientific">Paraburkholderia tuberum</name>
    <dbReference type="NCBI Taxonomy" id="157910"/>
    <lineage>
        <taxon>Bacteria</taxon>
        <taxon>Pseudomonadati</taxon>
        <taxon>Pseudomonadota</taxon>
        <taxon>Betaproteobacteria</taxon>
        <taxon>Burkholderiales</taxon>
        <taxon>Burkholderiaceae</taxon>
        <taxon>Paraburkholderia</taxon>
    </lineage>
</organism>
<comment type="similarity">
    <text evidence="2">Belongs to the metallo-dependent hydrolases superfamily. Hydantoinase/dihydropyrimidinase family.</text>
</comment>
<dbReference type="EMBL" id="FNKX01000004">
    <property type="protein sequence ID" value="SDR61396.1"/>
    <property type="molecule type" value="Genomic_DNA"/>
</dbReference>
<sequence>MQATVIRGGTVINHDRAFKSDVLCVDGVIAAVGPDLEAPAGAEIVDAGGQYVMPGGIDPHTHMQMPFMGFVTMDDFYTGTAAGLAGGTTTIIDFVIPSQQQPLMEAYRTWRDWATKAATDYTFHVAVTWWDQSVHDDMGTLVREEGVNSFKHFMAYKDSIMADDGVLANSFQRCLELGAMPTVHAEFGEMVFVLQQKLLASGITGPEGHPLSRPPVLEGEAAERAIAIAKVFDVPVYIVHVSSSDGVDAIARARARGQKVFGEALAGHLCVDDSVYRSSDFTFAAGHVMSPPFRAPEHQTALWKALQSGTLQTTATDHCSFCTAQKAAGLGDFTKIPNGCGGVEERMLAVWDEGVNQRGLSPSEFVKITSTNAAQMFNLYPRKGLIAVGADADLVVWDPLGTKTLSAKTQFSKSDFNVFEGRTVTGIPTHTISGGELVFKQGDLRARAGAGRYLKRPAFTAGFDVLGRFSRAAGAATSSGNAK</sequence>
<dbReference type="InterPro" id="IPR006680">
    <property type="entry name" value="Amidohydro-rel"/>
</dbReference>
<dbReference type="PANTHER" id="PTHR11647">
    <property type="entry name" value="HYDRANTOINASE/DIHYDROPYRIMIDINASE FAMILY MEMBER"/>
    <property type="match status" value="1"/>
</dbReference>
<evidence type="ECO:0000256" key="3">
    <source>
        <dbReference type="ARBA" id="ARBA00011881"/>
    </source>
</evidence>
<evidence type="ECO:0000256" key="2">
    <source>
        <dbReference type="ARBA" id="ARBA00008829"/>
    </source>
</evidence>
<dbReference type="GO" id="GO:0005829">
    <property type="term" value="C:cytosol"/>
    <property type="evidence" value="ECO:0007669"/>
    <property type="project" value="TreeGrafter"/>
</dbReference>
<dbReference type="GO" id="GO:0072527">
    <property type="term" value="P:pyrimidine-containing compound metabolic process"/>
    <property type="evidence" value="ECO:0007669"/>
    <property type="project" value="UniProtKB-ARBA"/>
</dbReference>
<dbReference type="NCBIfam" id="TIGR02033">
    <property type="entry name" value="D-hydantoinase"/>
    <property type="match status" value="1"/>
</dbReference>
<dbReference type="SUPFAM" id="SSF51556">
    <property type="entry name" value="Metallo-dependent hydrolases"/>
    <property type="match status" value="1"/>
</dbReference>
<evidence type="ECO:0000313" key="14">
    <source>
        <dbReference type="Proteomes" id="UP000199365"/>
    </source>
</evidence>
<dbReference type="InterPro" id="IPR050378">
    <property type="entry name" value="Metallo-dep_Hydrolases_sf"/>
</dbReference>
<accession>A0A1H1KGM6</accession>
<evidence type="ECO:0000256" key="9">
    <source>
        <dbReference type="ARBA" id="ARBA00054448"/>
    </source>
</evidence>
<keyword evidence="6" id="KW-0862">Zinc</keyword>
<comment type="function">
    <text evidence="9">Catalyzes the hydrolysis of dihydropyrimidines and of the structurally related DL-5-mono-substituted hydantoins, to produce N-carbamoyl-D-amino acids.</text>
</comment>
<evidence type="ECO:0000256" key="1">
    <source>
        <dbReference type="ARBA" id="ARBA00001947"/>
    </source>
</evidence>
<dbReference type="Gene3D" id="3.20.20.140">
    <property type="entry name" value="Metal-dependent hydrolases"/>
    <property type="match status" value="1"/>
</dbReference>
<dbReference type="GO" id="GO:0046872">
    <property type="term" value="F:metal ion binding"/>
    <property type="evidence" value="ECO:0007669"/>
    <property type="project" value="UniProtKB-KW"/>
</dbReference>
<dbReference type="Gene3D" id="2.30.40.10">
    <property type="entry name" value="Urease, subunit C, domain 1"/>
    <property type="match status" value="1"/>
</dbReference>
<comment type="cofactor">
    <cofactor evidence="1">
        <name>Zn(2+)</name>
        <dbReference type="ChEBI" id="CHEBI:29105"/>
    </cofactor>
</comment>
<dbReference type="InterPro" id="IPR032466">
    <property type="entry name" value="Metal_Hydrolase"/>
</dbReference>
<dbReference type="CDD" id="cd01314">
    <property type="entry name" value="D-HYD"/>
    <property type="match status" value="1"/>
</dbReference>
<dbReference type="InterPro" id="IPR011059">
    <property type="entry name" value="Metal-dep_hydrolase_composite"/>
</dbReference>
<dbReference type="InterPro" id="IPR011778">
    <property type="entry name" value="Hydantoinase/dihydroPyrase"/>
</dbReference>
<keyword evidence="14" id="KW-1185">Reference proteome</keyword>
<evidence type="ECO:0000259" key="12">
    <source>
        <dbReference type="Pfam" id="PF01979"/>
    </source>
</evidence>
<comment type="PTM">
    <text evidence="11">Carbamylation allows a single lysine to coordinate two divalent metal cations.</text>
</comment>
<proteinExistence type="inferred from homology"/>
<feature type="modified residue" description="N6-carboxylysine" evidence="11">
    <location>
        <position position="151"/>
    </location>
</feature>
<comment type="catalytic activity">
    <reaction evidence="7">
        <text>5,6-dihydrouracil + H2O = 3-(carbamoylamino)propanoate + H(+)</text>
        <dbReference type="Rhea" id="RHEA:16121"/>
        <dbReference type="ChEBI" id="CHEBI:11892"/>
        <dbReference type="ChEBI" id="CHEBI:15377"/>
        <dbReference type="ChEBI" id="CHEBI:15378"/>
        <dbReference type="ChEBI" id="CHEBI:15901"/>
        <dbReference type="EC" id="3.5.2.2"/>
    </reaction>
</comment>
<dbReference type="EC" id="3.5.2.2" evidence="8"/>
<dbReference type="RefSeq" id="WP_090812602.1">
    <property type="nucleotide sequence ID" value="NZ_FNKX01000004.1"/>
</dbReference>
<feature type="domain" description="Amidohydrolase-related" evidence="12">
    <location>
        <begin position="51"/>
        <end position="418"/>
    </location>
</feature>
<name>A0A1H1KGM6_9BURK</name>
<dbReference type="AlphaFoldDB" id="A0A1H1KGM6"/>
<evidence type="ECO:0000256" key="10">
    <source>
        <dbReference type="ARBA" id="ARBA00074385"/>
    </source>
</evidence>
<evidence type="ECO:0000256" key="5">
    <source>
        <dbReference type="ARBA" id="ARBA00022801"/>
    </source>
</evidence>
<evidence type="ECO:0000256" key="7">
    <source>
        <dbReference type="ARBA" id="ARBA00036696"/>
    </source>
</evidence>
<protein>
    <recommendedName>
        <fullName evidence="10">D-hydantoinase/dihydropyrimidinase</fullName>
        <ecNumber evidence="8">3.5.2.2</ecNumber>
    </recommendedName>
</protein>
<keyword evidence="4" id="KW-0479">Metal-binding</keyword>
<dbReference type="SUPFAM" id="SSF51338">
    <property type="entry name" value="Composite domain of metallo-dependent hydrolases"/>
    <property type="match status" value="2"/>
</dbReference>
<dbReference type="PANTHER" id="PTHR11647:SF1">
    <property type="entry name" value="COLLAPSIN RESPONSE MEDIATOR PROTEIN"/>
    <property type="match status" value="1"/>
</dbReference>
<dbReference type="STRING" id="157910.SAMN05445850_7727"/>
<evidence type="ECO:0000256" key="4">
    <source>
        <dbReference type="ARBA" id="ARBA00022723"/>
    </source>
</evidence>
<dbReference type="GO" id="GO:0004157">
    <property type="term" value="F:dihydropyrimidinase activity"/>
    <property type="evidence" value="ECO:0007669"/>
    <property type="project" value="UniProtKB-EC"/>
</dbReference>
<comment type="subunit">
    <text evidence="3">Homotetramer.</text>
</comment>
<dbReference type="Proteomes" id="UP000199365">
    <property type="component" value="Unassembled WGS sequence"/>
</dbReference>